<accession>A0A9K3N2S6</accession>
<sequence>MCQKLEDIRTDIDKLVCKELKMDEFILLKTTLKMDELQPLVIALHMYQSDQHVLQSLLRGRLLRNERLVDEERLPLVAATKLVQLRQRHSLWSQIGSSGGVLYDGSKDYGLFFGQLPISGEKGRTFKFPFIVYEIFTCEVDIILKTLVEDEELMNMLFSFLEPEHPHSALLAGYFSKVVCLLLRKTVSLMNYI</sequence>
<organism evidence="2 3">
    <name type="scientific">Helianthus annuus</name>
    <name type="common">Common sunflower</name>
    <dbReference type="NCBI Taxonomy" id="4232"/>
    <lineage>
        <taxon>Eukaryota</taxon>
        <taxon>Viridiplantae</taxon>
        <taxon>Streptophyta</taxon>
        <taxon>Embryophyta</taxon>
        <taxon>Tracheophyta</taxon>
        <taxon>Spermatophyta</taxon>
        <taxon>Magnoliopsida</taxon>
        <taxon>eudicotyledons</taxon>
        <taxon>Gunneridae</taxon>
        <taxon>Pentapetalae</taxon>
        <taxon>asterids</taxon>
        <taxon>campanulids</taxon>
        <taxon>Asterales</taxon>
        <taxon>Asteraceae</taxon>
        <taxon>Asteroideae</taxon>
        <taxon>Heliantheae alliance</taxon>
        <taxon>Heliantheae</taxon>
        <taxon>Helianthus</taxon>
    </lineage>
</organism>
<evidence type="ECO:0000313" key="3">
    <source>
        <dbReference type="Proteomes" id="UP000215914"/>
    </source>
</evidence>
<dbReference type="InterPro" id="IPR007587">
    <property type="entry name" value="SAPS"/>
</dbReference>
<comment type="similarity">
    <text evidence="1">Belongs to the SAPS family.</text>
</comment>
<dbReference type="AlphaFoldDB" id="A0A9K3N2S6"/>
<proteinExistence type="inferred from homology"/>
<evidence type="ECO:0000313" key="2">
    <source>
        <dbReference type="EMBL" id="KAF5785091.1"/>
    </source>
</evidence>
<gene>
    <name evidence="2" type="ORF">HanXRQr2_Chr10g0424481</name>
</gene>
<dbReference type="PANTHER" id="PTHR12634">
    <property type="entry name" value="SIT4 YEAST -ASSOCIATING PROTEIN-RELATED"/>
    <property type="match status" value="1"/>
</dbReference>
<dbReference type="EMBL" id="MNCJ02000325">
    <property type="protein sequence ID" value="KAF5785091.1"/>
    <property type="molecule type" value="Genomic_DNA"/>
</dbReference>
<reference evidence="2" key="1">
    <citation type="journal article" date="2017" name="Nature">
        <title>The sunflower genome provides insights into oil metabolism, flowering and Asterid evolution.</title>
        <authorList>
            <person name="Badouin H."/>
            <person name="Gouzy J."/>
            <person name="Grassa C.J."/>
            <person name="Murat F."/>
            <person name="Staton S.E."/>
            <person name="Cottret L."/>
            <person name="Lelandais-Briere C."/>
            <person name="Owens G.L."/>
            <person name="Carrere S."/>
            <person name="Mayjonade B."/>
            <person name="Legrand L."/>
            <person name="Gill N."/>
            <person name="Kane N.C."/>
            <person name="Bowers J.E."/>
            <person name="Hubner S."/>
            <person name="Bellec A."/>
            <person name="Berard A."/>
            <person name="Berges H."/>
            <person name="Blanchet N."/>
            <person name="Boniface M.C."/>
            <person name="Brunel D."/>
            <person name="Catrice O."/>
            <person name="Chaidir N."/>
            <person name="Claudel C."/>
            <person name="Donnadieu C."/>
            <person name="Faraut T."/>
            <person name="Fievet G."/>
            <person name="Helmstetter N."/>
            <person name="King M."/>
            <person name="Knapp S.J."/>
            <person name="Lai Z."/>
            <person name="Le Paslier M.C."/>
            <person name="Lippi Y."/>
            <person name="Lorenzon L."/>
            <person name="Mandel J.R."/>
            <person name="Marage G."/>
            <person name="Marchand G."/>
            <person name="Marquand E."/>
            <person name="Bret-Mestries E."/>
            <person name="Morien E."/>
            <person name="Nambeesan S."/>
            <person name="Nguyen T."/>
            <person name="Pegot-Espagnet P."/>
            <person name="Pouilly N."/>
            <person name="Raftis F."/>
            <person name="Sallet E."/>
            <person name="Schiex T."/>
            <person name="Thomas J."/>
            <person name="Vandecasteele C."/>
            <person name="Vares D."/>
            <person name="Vear F."/>
            <person name="Vautrin S."/>
            <person name="Crespi M."/>
            <person name="Mangin B."/>
            <person name="Burke J.M."/>
            <person name="Salse J."/>
            <person name="Munos S."/>
            <person name="Vincourt P."/>
            <person name="Rieseberg L.H."/>
            <person name="Langlade N.B."/>
        </authorList>
    </citation>
    <scope>NUCLEOTIDE SEQUENCE</scope>
    <source>
        <tissue evidence="2">Leaves</tissue>
    </source>
</reference>
<dbReference type="PANTHER" id="PTHR12634:SF37">
    <property type="entry name" value="SIT4 PHOSPHATASE-ASSOCIATED FAMILY PROTEIN"/>
    <property type="match status" value="1"/>
</dbReference>
<keyword evidence="3" id="KW-1185">Reference proteome</keyword>
<dbReference type="Gramene" id="mRNA:HanXRQr2_Chr10g0424481">
    <property type="protein sequence ID" value="mRNA:HanXRQr2_Chr10g0424481"/>
    <property type="gene ID" value="HanXRQr2_Chr10g0424481"/>
</dbReference>
<protein>
    <submittedName>
        <fullName evidence="2">SIT4 phosphatase-associated protein family</fullName>
    </submittedName>
</protein>
<evidence type="ECO:0000256" key="1">
    <source>
        <dbReference type="ARBA" id="ARBA00006180"/>
    </source>
</evidence>
<comment type="caution">
    <text evidence="2">The sequence shown here is derived from an EMBL/GenBank/DDBJ whole genome shotgun (WGS) entry which is preliminary data.</text>
</comment>
<dbReference type="GO" id="GO:0019903">
    <property type="term" value="F:protein phosphatase binding"/>
    <property type="evidence" value="ECO:0007669"/>
    <property type="project" value="InterPro"/>
</dbReference>
<reference evidence="2" key="2">
    <citation type="submission" date="2020-06" db="EMBL/GenBank/DDBJ databases">
        <title>Helianthus annuus Genome sequencing and assembly Release 2.</title>
        <authorList>
            <person name="Gouzy J."/>
            <person name="Langlade N."/>
            <person name="Munos S."/>
        </authorList>
    </citation>
    <scope>NUCLEOTIDE SEQUENCE</scope>
    <source>
        <tissue evidence="2">Leaves</tissue>
    </source>
</reference>
<dbReference type="Proteomes" id="UP000215914">
    <property type="component" value="Unassembled WGS sequence"/>
</dbReference>
<name>A0A9K3N2S6_HELAN</name>